<evidence type="ECO:0000313" key="3">
    <source>
        <dbReference type="Proteomes" id="UP000249134"/>
    </source>
</evidence>
<keyword evidence="1" id="KW-1133">Transmembrane helix</keyword>
<dbReference type="Pfam" id="PF09512">
    <property type="entry name" value="ThiW"/>
    <property type="match status" value="1"/>
</dbReference>
<evidence type="ECO:0000256" key="1">
    <source>
        <dbReference type="SAM" id="Phobius"/>
    </source>
</evidence>
<feature type="transmembrane region" description="Helical" evidence="1">
    <location>
        <begin position="66"/>
        <end position="89"/>
    </location>
</feature>
<dbReference type="STRING" id="1348624.GCA_001591545_01256"/>
<dbReference type="PIRSF" id="PIRSF024534">
    <property type="entry name" value="ThiW"/>
    <property type="match status" value="1"/>
</dbReference>
<proteinExistence type="predicted"/>
<feature type="transmembrane region" description="Helical" evidence="1">
    <location>
        <begin position="128"/>
        <end position="150"/>
    </location>
</feature>
<protein>
    <submittedName>
        <fullName evidence="2">ThiW protein</fullName>
    </submittedName>
</protein>
<dbReference type="EMBL" id="LS483476">
    <property type="protein sequence ID" value="SQI58284.1"/>
    <property type="molecule type" value="Genomic_DNA"/>
</dbReference>
<accession>A0A2X4ZCT1</accession>
<feature type="transmembrane region" description="Helical" evidence="1">
    <location>
        <begin position="34"/>
        <end position="54"/>
    </location>
</feature>
<evidence type="ECO:0000313" key="2">
    <source>
        <dbReference type="EMBL" id="SQI58284.1"/>
    </source>
</evidence>
<dbReference type="Proteomes" id="UP000249134">
    <property type="component" value="Chromosome 1"/>
</dbReference>
<keyword evidence="1" id="KW-0812">Transmembrane</keyword>
<reference evidence="2 3" key="1">
    <citation type="submission" date="2018-06" db="EMBL/GenBank/DDBJ databases">
        <authorList>
            <consortium name="Pathogen Informatics"/>
            <person name="Doyle S."/>
        </authorList>
    </citation>
    <scope>NUCLEOTIDE SEQUENCE [LARGE SCALE GENOMIC DNA]</scope>
    <source>
        <strain evidence="2 3">NCTC4824</strain>
    </source>
</reference>
<feature type="transmembrane region" description="Helical" evidence="1">
    <location>
        <begin position="95"/>
        <end position="121"/>
    </location>
</feature>
<dbReference type="KEGG" id="blen:NCTC4824_02202"/>
<name>A0A2X4ZCT1_LEDLE</name>
<keyword evidence="1" id="KW-0472">Membrane</keyword>
<feature type="transmembrane region" description="Helical" evidence="1">
    <location>
        <begin position="7"/>
        <end position="28"/>
    </location>
</feature>
<dbReference type="RefSeq" id="WP_066138428.1">
    <property type="nucleotide sequence ID" value="NZ_CBCSGM010000001.1"/>
</dbReference>
<dbReference type="AlphaFoldDB" id="A0A2X4ZCT1"/>
<organism evidence="2 3">
    <name type="scientific">Lederbergia lenta</name>
    <name type="common">Bacillus lentus</name>
    <dbReference type="NCBI Taxonomy" id="1467"/>
    <lineage>
        <taxon>Bacteria</taxon>
        <taxon>Bacillati</taxon>
        <taxon>Bacillota</taxon>
        <taxon>Bacilli</taxon>
        <taxon>Bacillales</taxon>
        <taxon>Bacillaceae</taxon>
        <taxon>Lederbergia</taxon>
    </lineage>
</organism>
<dbReference type="NCBIfam" id="TIGR02359">
    <property type="entry name" value="thiW"/>
    <property type="match status" value="1"/>
</dbReference>
<dbReference type="InterPro" id="IPR012652">
    <property type="entry name" value="ThiW"/>
</dbReference>
<gene>
    <name evidence="2" type="ORF">NCTC4824_02202</name>
</gene>
<dbReference type="Gene3D" id="1.10.1760.20">
    <property type="match status" value="1"/>
</dbReference>
<keyword evidence="3" id="KW-1185">Reference proteome</keyword>
<sequence length="173" mass="18322">MQKTKKLTVTALIAAITTFTSGFIYIPIGFAKIFPIQHFASVLSAVLLGPWYALAQALISSTLRNMLGTGSLFAYPGSMIGALFAAFMYAKTKKLIYAALGEVIGTGILGAMATYPIAILILGKEATLLGLIPAFTISSFTGALLGYALLKVMMKNNAIGGISFENSTNNRRI</sequence>